<evidence type="ECO:0000313" key="1">
    <source>
        <dbReference type="EMBL" id="PAV81179.1"/>
    </source>
</evidence>
<organism evidence="1 2">
    <name type="scientific">Diploscapter pachys</name>
    <dbReference type="NCBI Taxonomy" id="2018661"/>
    <lineage>
        <taxon>Eukaryota</taxon>
        <taxon>Metazoa</taxon>
        <taxon>Ecdysozoa</taxon>
        <taxon>Nematoda</taxon>
        <taxon>Chromadorea</taxon>
        <taxon>Rhabditida</taxon>
        <taxon>Rhabditina</taxon>
        <taxon>Rhabditomorpha</taxon>
        <taxon>Rhabditoidea</taxon>
        <taxon>Rhabditidae</taxon>
        <taxon>Diploscapter</taxon>
    </lineage>
</organism>
<gene>
    <name evidence="1" type="ORF">WR25_14546</name>
</gene>
<reference evidence="1 2" key="1">
    <citation type="journal article" date="2017" name="Curr. Biol.">
        <title>Genome architecture and evolution of a unichromosomal asexual nematode.</title>
        <authorList>
            <person name="Fradin H."/>
            <person name="Zegar C."/>
            <person name="Gutwein M."/>
            <person name="Lucas J."/>
            <person name="Kovtun M."/>
            <person name="Corcoran D."/>
            <person name="Baugh L.R."/>
            <person name="Kiontke K."/>
            <person name="Gunsalus K."/>
            <person name="Fitch D.H."/>
            <person name="Piano F."/>
        </authorList>
    </citation>
    <scope>NUCLEOTIDE SEQUENCE [LARGE SCALE GENOMIC DNA]</scope>
    <source>
        <strain evidence="1">PF1309</strain>
    </source>
</reference>
<proteinExistence type="predicted"/>
<evidence type="ECO:0000313" key="2">
    <source>
        <dbReference type="Proteomes" id="UP000218231"/>
    </source>
</evidence>
<dbReference type="Proteomes" id="UP000218231">
    <property type="component" value="Unassembled WGS sequence"/>
</dbReference>
<keyword evidence="2" id="KW-1185">Reference proteome</keyword>
<accession>A0A2A2L4S5</accession>
<dbReference type="AlphaFoldDB" id="A0A2A2L4S5"/>
<dbReference type="EMBL" id="LIAE01007195">
    <property type="protein sequence ID" value="PAV81179.1"/>
    <property type="molecule type" value="Genomic_DNA"/>
</dbReference>
<comment type="caution">
    <text evidence="1">The sequence shown here is derived from an EMBL/GenBank/DDBJ whole genome shotgun (WGS) entry which is preliminary data.</text>
</comment>
<protein>
    <submittedName>
        <fullName evidence="1">Uncharacterized protein</fullName>
    </submittedName>
</protein>
<name>A0A2A2L4S5_9BILA</name>
<dbReference type="OrthoDB" id="5788419at2759"/>
<sequence length="84" mass="9523">MLTAECLRNSMQPLGMNNSMNIQMNDSASMNTNFGGFGSSSQDRVPVDRPLFVNTSMTTQQRVDLYRRLCEPIQDSEPALQMRF</sequence>